<organism evidence="2 3">
    <name type="scientific">Treponema pallidum subsp. pallidum (strain SS14)</name>
    <dbReference type="NCBI Taxonomy" id="455434"/>
    <lineage>
        <taxon>Bacteria</taxon>
        <taxon>Pseudomonadati</taxon>
        <taxon>Spirochaetota</taxon>
        <taxon>Spirochaetia</taxon>
        <taxon>Spirochaetales</taxon>
        <taxon>Treponemataceae</taxon>
        <taxon>Treponema</taxon>
    </lineage>
</organism>
<dbReference type="InterPro" id="IPR027417">
    <property type="entry name" value="P-loop_NTPase"/>
</dbReference>
<dbReference type="PATRIC" id="fig|455434.6.peg.277"/>
<dbReference type="Pfam" id="PF13614">
    <property type="entry name" value="AAA_31"/>
    <property type="match status" value="1"/>
</dbReference>
<dbReference type="InterPro" id="IPR050678">
    <property type="entry name" value="DNA_Partitioning_ATPase"/>
</dbReference>
<proteinExistence type="predicted"/>
<sequence length="253" mass="27342">MGKTLVFVNQKGGVGKTTSAINLGAYLALAGKKTLLVDFDPQGNMSSGLGLARGLTVYDLLAGKAHINSVLRTTPVHNLFAIPASIDLSGATVELVDEQDRELYLKKILAEVKDTYDFILIDCPPSLGILTLNGLAAANEVFIPLQCEYFALEGLTLLLQTVKRVQSGLNTALSIGGIFFTMYDTRTKLAQEVVKQVTTYFGDKVFNTIIPRNVKLSEAPSHGLPISSYDAQCAGARSYEKLAREIVARDGQR</sequence>
<gene>
    <name evidence="2" type="primary">parA</name>
    <name evidence="2" type="ordered locus">TPASS_0272</name>
</gene>
<reference evidence="2 3" key="1">
    <citation type="journal article" date="2008" name="BMC Microbiol.">
        <title>Complete genome sequence of Treponema pallidum ssp. pallidum strain SS14 determined with oligonucleotide arrays.</title>
        <authorList>
            <person name="Matejkova P."/>
            <person name="Strouhal M."/>
            <person name="Smajs D."/>
            <person name="Norris S.J."/>
            <person name="Palzkill T."/>
            <person name="Petrosino J.F."/>
            <person name="Sodergren E."/>
            <person name="Norton J.E."/>
            <person name="Singh J."/>
            <person name="Richmond T.A."/>
            <person name="Molla M.N."/>
            <person name="Albert T.J."/>
            <person name="Weinstock G.M."/>
        </authorList>
    </citation>
    <scope>NUCLEOTIDE SEQUENCE [LARGE SCALE GENOMIC DNA]</scope>
    <source>
        <strain evidence="2 3">SS14</strain>
    </source>
</reference>
<name>A0A0H3BIH6_TREPS</name>
<dbReference type="FunFam" id="3.40.50.300:FF:000285">
    <property type="entry name" value="Sporulation initiation inhibitor Soj"/>
    <property type="match status" value="1"/>
</dbReference>
<evidence type="ECO:0000259" key="1">
    <source>
        <dbReference type="Pfam" id="PF13614"/>
    </source>
</evidence>
<evidence type="ECO:0000313" key="2">
    <source>
        <dbReference type="EMBL" id="ACD70699.1"/>
    </source>
</evidence>
<dbReference type="AlphaFoldDB" id="A0A0H3BIH6"/>
<dbReference type="EMBL" id="CP000805">
    <property type="protein sequence ID" value="ACD70699.1"/>
    <property type="molecule type" value="Genomic_DNA"/>
</dbReference>
<dbReference type="CDD" id="cd02042">
    <property type="entry name" value="ParAB_family"/>
    <property type="match status" value="1"/>
</dbReference>
<accession>A0A0H3BIH6</accession>
<dbReference type="PIRSF" id="PIRSF009320">
    <property type="entry name" value="Nuc_binding_HP_1000"/>
    <property type="match status" value="1"/>
</dbReference>
<dbReference type="RefSeq" id="WP_010881721.1">
    <property type="nucleotide sequence ID" value="NC_010741.1"/>
</dbReference>
<dbReference type="Gene3D" id="3.40.50.300">
    <property type="entry name" value="P-loop containing nucleotide triphosphate hydrolases"/>
    <property type="match status" value="1"/>
</dbReference>
<evidence type="ECO:0000313" key="3">
    <source>
        <dbReference type="Proteomes" id="UP000001202"/>
    </source>
</evidence>
<dbReference type="GeneID" id="93876066"/>
<protein>
    <submittedName>
        <fullName evidence="2">Chromosome partitioning protein</fullName>
    </submittedName>
</protein>
<dbReference type="InterPro" id="IPR025669">
    <property type="entry name" value="AAA_dom"/>
</dbReference>
<dbReference type="KEGG" id="tpp:TPASS_0272"/>
<dbReference type="PANTHER" id="PTHR13696">
    <property type="entry name" value="P-LOOP CONTAINING NUCLEOSIDE TRIPHOSPHATE HYDROLASE"/>
    <property type="match status" value="1"/>
</dbReference>
<dbReference type="SUPFAM" id="SSF52540">
    <property type="entry name" value="P-loop containing nucleoside triphosphate hydrolases"/>
    <property type="match status" value="1"/>
</dbReference>
<dbReference type="PANTHER" id="PTHR13696:SF52">
    <property type="entry name" value="PARA FAMILY PROTEIN CT_582"/>
    <property type="match status" value="1"/>
</dbReference>
<dbReference type="SMR" id="A0A0H3BIH6"/>
<dbReference type="Proteomes" id="UP000001202">
    <property type="component" value="Chromosome"/>
</dbReference>
<feature type="domain" description="AAA" evidence="1">
    <location>
        <begin position="3"/>
        <end position="175"/>
    </location>
</feature>